<proteinExistence type="predicted"/>
<comment type="caution">
    <text evidence="1">The sequence shown here is derived from an EMBL/GenBank/DDBJ whole genome shotgun (WGS) entry which is preliminary data.</text>
</comment>
<dbReference type="AlphaFoldDB" id="A0A3D9T1H9"/>
<keyword evidence="2" id="KW-1185">Reference proteome</keyword>
<evidence type="ECO:0000313" key="2">
    <source>
        <dbReference type="Proteomes" id="UP000256661"/>
    </source>
</evidence>
<reference evidence="1 2" key="1">
    <citation type="submission" date="2018-08" db="EMBL/GenBank/DDBJ databases">
        <title>Sequencing the genomes of 1000 actinobacteria strains.</title>
        <authorList>
            <person name="Klenk H.-P."/>
        </authorList>
    </citation>
    <scope>NUCLEOTIDE SEQUENCE [LARGE SCALE GENOMIC DNA]</scope>
    <source>
        <strain evidence="1 2">DSM 43927</strain>
    </source>
</reference>
<gene>
    <name evidence="1" type="ORF">DFJ69_3155</name>
</gene>
<organism evidence="1 2">
    <name type="scientific">Thermomonospora umbrina</name>
    <dbReference type="NCBI Taxonomy" id="111806"/>
    <lineage>
        <taxon>Bacteria</taxon>
        <taxon>Bacillati</taxon>
        <taxon>Actinomycetota</taxon>
        <taxon>Actinomycetes</taxon>
        <taxon>Streptosporangiales</taxon>
        <taxon>Thermomonosporaceae</taxon>
        <taxon>Thermomonospora</taxon>
    </lineage>
</organism>
<dbReference type="EMBL" id="QTTT01000001">
    <property type="protein sequence ID" value="REE97681.1"/>
    <property type="molecule type" value="Genomic_DNA"/>
</dbReference>
<dbReference type="Proteomes" id="UP000256661">
    <property type="component" value="Unassembled WGS sequence"/>
</dbReference>
<name>A0A3D9T1H9_9ACTN</name>
<protein>
    <submittedName>
        <fullName evidence="1">Uncharacterized protein</fullName>
    </submittedName>
</protein>
<accession>A0A3D9T1H9</accession>
<evidence type="ECO:0000313" key="1">
    <source>
        <dbReference type="EMBL" id="REE97681.1"/>
    </source>
</evidence>
<dbReference type="RefSeq" id="WP_170177669.1">
    <property type="nucleotide sequence ID" value="NZ_QTTT01000001.1"/>
</dbReference>
<sequence>MSTLELLETSEDTTLARFVADVISAADVTPDCFDNRPTWDNWSNKR</sequence>